<protein>
    <recommendedName>
        <fullName evidence="3">Pilus assembly protein PilP</fullName>
    </recommendedName>
</protein>
<organism evidence="1 2">
    <name type="scientific">Pyramidobacter piscolens W5455</name>
    <dbReference type="NCBI Taxonomy" id="352165"/>
    <lineage>
        <taxon>Bacteria</taxon>
        <taxon>Thermotogati</taxon>
        <taxon>Synergistota</taxon>
        <taxon>Synergistia</taxon>
        <taxon>Synergistales</taxon>
        <taxon>Dethiosulfovibrionaceae</taxon>
        <taxon>Pyramidobacter</taxon>
    </lineage>
</organism>
<comment type="caution">
    <text evidence="1">The sequence shown here is derived from an EMBL/GenBank/DDBJ whole genome shotgun (WGS) entry which is preliminary data.</text>
</comment>
<evidence type="ECO:0000313" key="2">
    <source>
        <dbReference type="Proteomes" id="UP000006462"/>
    </source>
</evidence>
<evidence type="ECO:0000313" key="1">
    <source>
        <dbReference type="EMBL" id="EFB91047.1"/>
    </source>
</evidence>
<reference evidence="1 2" key="1">
    <citation type="submission" date="2009-12" db="EMBL/GenBank/DDBJ databases">
        <authorList>
            <person name="Shrivastava S."/>
            <person name="Madupu R."/>
            <person name="Durkin A.S."/>
            <person name="Torralba M."/>
            <person name="Methe B."/>
            <person name="Sutton G.G."/>
            <person name="Strausberg R.L."/>
            <person name="Nelson K.E."/>
        </authorList>
    </citation>
    <scope>NUCLEOTIDE SEQUENCE [LARGE SCALE GENOMIC DNA]</scope>
    <source>
        <strain evidence="1 2">W5455</strain>
    </source>
</reference>
<dbReference type="Proteomes" id="UP000006462">
    <property type="component" value="Unassembled WGS sequence"/>
</dbReference>
<name>A0ABM9ZVU8_9BACT</name>
<dbReference type="RefSeq" id="WP_009164491.1">
    <property type="nucleotide sequence ID" value="NZ_ADFP01000051.1"/>
</dbReference>
<accession>A0ABM9ZVU8</accession>
<keyword evidence="2" id="KW-1185">Reference proteome</keyword>
<proteinExistence type="predicted"/>
<gene>
    <name evidence="1" type="ORF">HMPREF7215_0639</name>
</gene>
<evidence type="ECO:0008006" key="3">
    <source>
        <dbReference type="Google" id="ProtNLM"/>
    </source>
</evidence>
<dbReference type="EMBL" id="ADFP01000051">
    <property type="protein sequence ID" value="EFB91047.1"/>
    <property type="molecule type" value="Genomic_DNA"/>
</dbReference>
<sequence>MSANLGKIKTAAVAFCWACAILSVISTAFWQRQLFRPVKIAVAAAVPEEPMPVARSAELERILQRRIDVLKRAAAWEEPWDDDVSPDGILNRPLLALRGVVLSGGGQWAAVAVEGSARTVLVVPGQSLNGVEILTIGQTGMTCRWRGQKFFVPLE</sequence>